<dbReference type="PANTHER" id="PTHR43527">
    <property type="entry name" value="4-DIPHOSPHOCYTIDYL-2-C-METHYL-D-ERYTHRITOL KINASE, CHLOROPLASTIC"/>
    <property type="match status" value="1"/>
</dbReference>
<evidence type="ECO:0000313" key="13">
    <source>
        <dbReference type="EMBL" id="TDL76251.1"/>
    </source>
</evidence>
<dbReference type="UniPathway" id="UPA00056">
    <property type="reaction ID" value="UER00094"/>
</dbReference>
<comment type="catalytic activity">
    <reaction evidence="10">
        <text>4-CDP-2-C-methyl-D-erythritol + ATP = 4-CDP-2-C-methyl-D-erythritol 2-phosphate + ADP + H(+)</text>
        <dbReference type="Rhea" id="RHEA:18437"/>
        <dbReference type="ChEBI" id="CHEBI:15378"/>
        <dbReference type="ChEBI" id="CHEBI:30616"/>
        <dbReference type="ChEBI" id="CHEBI:57823"/>
        <dbReference type="ChEBI" id="CHEBI:57919"/>
        <dbReference type="ChEBI" id="CHEBI:456216"/>
        <dbReference type="EC" id="2.7.1.148"/>
    </reaction>
</comment>
<feature type="active site" evidence="10">
    <location>
        <position position="128"/>
    </location>
</feature>
<keyword evidence="5 10" id="KW-0547">Nucleotide-binding</keyword>
<dbReference type="InterPro" id="IPR036554">
    <property type="entry name" value="GHMP_kinase_C_sf"/>
</dbReference>
<dbReference type="NCBIfam" id="NF011202">
    <property type="entry name" value="PRK14608.1"/>
    <property type="match status" value="1"/>
</dbReference>
<evidence type="ECO:0000256" key="3">
    <source>
        <dbReference type="ARBA" id="ARBA00017473"/>
    </source>
</evidence>
<evidence type="ECO:0000256" key="5">
    <source>
        <dbReference type="ARBA" id="ARBA00022741"/>
    </source>
</evidence>
<dbReference type="PANTHER" id="PTHR43527:SF2">
    <property type="entry name" value="4-DIPHOSPHOCYTIDYL-2-C-METHYL-D-ERYTHRITOL KINASE, CHLOROPLASTIC"/>
    <property type="match status" value="1"/>
</dbReference>
<evidence type="ECO:0000259" key="11">
    <source>
        <dbReference type="Pfam" id="PF00288"/>
    </source>
</evidence>
<dbReference type="OrthoDB" id="9809438at2"/>
<keyword evidence="8 10" id="KW-0414">Isoprene biosynthesis</keyword>
<dbReference type="AlphaFoldDB" id="A0A4R5ZYG3"/>
<proteinExistence type="inferred from homology"/>
<dbReference type="GO" id="GO:0050515">
    <property type="term" value="F:4-(cytidine 5'-diphospho)-2-C-methyl-D-erythritol kinase activity"/>
    <property type="evidence" value="ECO:0007669"/>
    <property type="project" value="UniProtKB-UniRule"/>
</dbReference>
<dbReference type="GO" id="GO:0005524">
    <property type="term" value="F:ATP binding"/>
    <property type="evidence" value="ECO:0007669"/>
    <property type="project" value="UniProtKB-UniRule"/>
</dbReference>
<evidence type="ECO:0000256" key="10">
    <source>
        <dbReference type="HAMAP-Rule" id="MF_00061"/>
    </source>
</evidence>
<dbReference type="InterPro" id="IPR004424">
    <property type="entry name" value="IspE"/>
</dbReference>
<protein>
    <recommendedName>
        <fullName evidence="3 10">4-diphosphocytidyl-2-C-methyl-D-erythritol kinase</fullName>
        <shortName evidence="10">CMK</shortName>
        <ecNumber evidence="2 10">2.7.1.148</ecNumber>
    </recommendedName>
    <alternativeName>
        <fullName evidence="9 10">4-(cytidine-5'-diphospho)-2-C-methyl-D-erythritol kinase</fullName>
    </alternativeName>
</protein>
<evidence type="ECO:0000313" key="14">
    <source>
        <dbReference type="Proteomes" id="UP000295701"/>
    </source>
</evidence>
<feature type="domain" description="GHMP kinase N-terminal" evidence="11">
    <location>
        <begin position="67"/>
        <end position="133"/>
    </location>
</feature>
<name>A0A4R5ZYG3_9RHOB</name>
<comment type="pathway">
    <text evidence="10">Isoprenoid biosynthesis; isopentenyl diphosphate biosynthesis via DXP pathway; isopentenyl diphosphate from 1-deoxy-D-xylulose 5-phosphate: step 3/6.</text>
</comment>
<organism evidence="13 14">
    <name type="scientific">Palleronia sediminis</name>
    <dbReference type="NCBI Taxonomy" id="2547833"/>
    <lineage>
        <taxon>Bacteria</taxon>
        <taxon>Pseudomonadati</taxon>
        <taxon>Pseudomonadota</taxon>
        <taxon>Alphaproteobacteria</taxon>
        <taxon>Rhodobacterales</taxon>
        <taxon>Roseobacteraceae</taxon>
        <taxon>Palleronia</taxon>
    </lineage>
</organism>
<feature type="active site" evidence="10">
    <location>
        <position position="10"/>
    </location>
</feature>
<evidence type="ECO:0000256" key="6">
    <source>
        <dbReference type="ARBA" id="ARBA00022777"/>
    </source>
</evidence>
<feature type="binding site" evidence="10">
    <location>
        <begin position="90"/>
        <end position="100"/>
    </location>
    <ligand>
        <name>ATP</name>
        <dbReference type="ChEBI" id="CHEBI:30616"/>
    </ligand>
</feature>
<evidence type="ECO:0000256" key="2">
    <source>
        <dbReference type="ARBA" id="ARBA00012052"/>
    </source>
</evidence>
<dbReference type="HAMAP" id="MF_00061">
    <property type="entry name" value="IspE"/>
    <property type="match status" value="1"/>
</dbReference>
<comment type="caution">
    <text evidence="13">The sequence shown here is derived from an EMBL/GenBank/DDBJ whole genome shotgun (WGS) entry which is preliminary data.</text>
</comment>
<dbReference type="Gene3D" id="3.30.70.890">
    <property type="entry name" value="GHMP kinase, C-terminal domain"/>
    <property type="match status" value="1"/>
</dbReference>
<dbReference type="EC" id="2.7.1.148" evidence="2 10"/>
<dbReference type="Gene3D" id="3.30.230.10">
    <property type="match status" value="1"/>
</dbReference>
<dbReference type="PIRSF" id="PIRSF010376">
    <property type="entry name" value="IspE"/>
    <property type="match status" value="1"/>
</dbReference>
<sequence>MTARAFAPAKINLALHVTGRRADGYHLLDSIVVFADVGDTVTASPAAEWSLTMDGPFAAGLDTSGDNLVLRAARVMGGAPAALHLDKRLPLASGIGGGSGDAAATLRVLGALDGRALPNDAAAALGADVPVCLAGRPARMRGIGERLDPLPELPQAALCLVNPGIAVPTPAVFSALDRRDGTPLPDLRAWRDADDLAAWLGTCRNDLEPPALGIAPQIGAALAALRATPRCRIARMSGSGATCFALYPTRPEAEQAAAAIRRDRPDWWVVAANMLR</sequence>
<keyword evidence="4 10" id="KW-0808">Transferase</keyword>
<feature type="domain" description="GHMP kinase C-terminal" evidence="12">
    <location>
        <begin position="187"/>
        <end position="262"/>
    </location>
</feature>
<dbReference type="Pfam" id="PF08544">
    <property type="entry name" value="GHMP_kinases_C"/>
    <property type="match status" value="1"/>
</dbReference>
<dbReference type="GO" id="GO:0019288">
    <property type="term" value="P:isopentenyl diphosphate biosynthetic process, methylerythritol 4-phosphate pathway"/>
    <property type="evidence" value="ECO:0007669"/>
    <property type="project" value="UniProtKB-UniRule"/>
</dbReference>
<comment type="function">
    <text evidence="10">Catalyzes the phosphorylation of the position 2 hydroxy group of 4-diphosphocytidyl-2C-methyl-D-erythritol.</text>
</comment>
<dbReference type="Proteomes" id="UP000295701">
    <property type="component" value="Unassembled WGS sequence"/>
</dbReference>
<dbReference type="InterPro" id="IPR006204">
    <property type="entry name" value="GHMP_kinase_N_dom"/>
</dbReference>
<evidence type="ECO:0000256" key="1">
    <source>
        <dbReference type="ARBA" id="ARBA00009684"/>
    </source>
</evidence>
<gene>
    <name evidence="10" type="primary">ispE</name>
    <name evidence="13" type="ORF">E2L08_14255</name>
</gene>
<dbReference type="EMBL" id="SNAA01000018">
    <property type="protein sequence ID" value="TDL76251.1"/>
    <property type="molecule type" value="Genomic_DNA"/>
</dbReference>
<dbReference type="InterPro" id="IPR014721">
    <property type="entry name" value="Ribsml_uS5_D2-typ_fold_subgr"/>
</dbReference>
<keyword evidence="7 10" id="KW-0067">ATP-binding</keyword>
<keyword evidence="14" id="KW-1185">Reference proteome</keyword>
<dbReference type="SUPFAM" id="SSF55060">
    <property type="entry name" value="GHMP Kinase, C-terminal domain"/>
    <property type="match status" value="1"/>
</dbReference>
<evidence type="ECO:0000256" key="8">
    <source>
        <dbReference type="ARBA" id="ARBA00023229"/>
    </source>
</evidence>
<evidence type="ECO:0000259" key="12">
    <source>
        <dbReference type="Pfam" id="PF08544"/>
    </source>
</evidence>
<dbReference type="InterPro" id="IPR020568">
    <property type="entry name" value="Ribosomal_Su5_D2-typ_SF"/>
</dbReference>
<evidence type="ECO:0000256" key="9">
    <source>
        <dbReference type="ARBA" id="ARBA00032554"/>
    </source>
</evidence>
<dbReference type="SUPFAM" id="SSF54211">
    <property type="entry name" value="Ribosomal protein S5 domain 2-like"/>
    <property type="match status" value="1"/>
</dbReference>
<keyword evidence="6 10" id="KW-0418">Kinase</keyword>
<dbReference type="RefSeq" id="WP_133397765.1">
    <property type="nucleotide sequence ID" value="NZ_SNAA01000018.1"/>
</dbReference>
<comment type="similarity">
    <text evidence="1 10">Belongs to the GHMP kinase family. IspE subfamily.</text>
</comment>
<dbReference type="Pfam" id="PF00288">
    <property type="entry name" value="GHMP_kinases_N"/>
    <property type="match status" value="1"/>
</dbReference>
<dbReference type="GO" id="GO:0016114">
    <property type="term" value="P:terpenoid biosynthetic process"/>
    <property type="evidence" value="ECO:0007669"/>
    <property type="project" value="InterPro"/>
</dbReference>
<reference evidence="13 14" key="1">
    <citation type="submission" date="2019-03" db="EMBL/GenBank/DDBJ databases">
        <title>Primorskyibacter sp. SS33 isolated from sediments.</title>
        <authorList>
            <person name="Xunke S."/>
        </authorList>
    </citation>
    <scope>NUCLEOTIDE SEQUENCE [LARGE SCALE GENOMIC DNA]</scope>
    <source>
        <strain evidence="13 14">SS33</strain>
    </source>
</reference>
<evidence type="ECO:0000256" key="4">
    <source>
        <dbReference type="ARBA" id="ARBA00022679"/>
    </source>
</evidence>
<accession>A0A4R5ZYG3</accession>
<evidence type="ECO:0000256" key="7">
    <source>
        <dbReference type="ARBA" id="ARBA00022840"/>
    </source>
</evidence>
<dbReference type="InterPro" id="IPR013750">
    <property type="entry name" value="GHMP_kinase_C_dom"/>
</dbReference>